<keyword evidence="2" id="KW-0479">Metal-binding</keyword>
<dbReference type="BioCyc" id="CSTA292563:G1353-2628-MONOMER"/>
<evidence type="ECO:0000256" key="1">
    <source>
        <dbReference type="ARBA" id="ARBA00009792"/>
    </source>
</evidence>
<evidence type="ECO:0000256" key="3">
    <source>
        <dbReference type="ARBA" id="ARBA00022801"/>
    </source>
</evidence>
<evidence type="ECO:0000313" key="7">
    <source>
        <dbReference type="Proteomes" id="UP000010483"/>
    </source>
</evidence>
<evidence type="ECO:0000256" key="2">
    <source>
        <dbReference type="ARBA" id="ARBA00022723"/>
    </source>
</evidence>
<dbReference type="SUPFAM" id="SSF74650">
    <property type="entry name" value="Galactose mutarotase-like"/>
    <property type="match status" value="1"/>
</dbReference>
<dbReference type="EC" id="3.2.1.24" evidence="6"/>
<dbReference type="InterPro" id="IPR011682">
    <property type="entry name" value="Glyco_hydro_38_C"/>
</dbReference>
<dbReference type="PANTHER" id="PTHR46017:SF1">
    <property type="entry name" value="ALPHA-MANNOSIDASE 2C1"/>
    <property type="match status" value="1"/>
</dbReference>
<dbReference type="GO" id="GO:0006013">
    <property type="term" value="P:mannose metabolic process"/>
    <property type="evidence" value="ECO:0007669"/>
    <property type="project" value="InterPro"/>
</dbReference>
<dbReference type="STRING" id="292563.Cyast_2623"/>
<dbReference type="InterPro" id="IPR000602">
    <property type="entry name" value="Glyco_hydro_38_N"/>
</dbReference>
<evidence type="ECO:0000256" key="4">
    <source>
        <dbReference type="ARBA" id="ARBA00023295"/>
    </source>
</evidence>
<dbReference type="GO" id="GO:0009313">
    <property type="term" value="P:oligosaccharide catabolic process"/>
    <property type="evidence" value="ECO:0007669"/>
    <property type="project" value="TreeGrafter"/>
</dbReference>
<name>K9YNP1_CYASC</name>
<evidence type="ECO:0000259" key="5">
    <source>
        <dbReference type="SMART" id="SM00872"/>
    </source>
</evidence>
<dbReference type="GO" id="GO:0030246">
    <property type="term" value="F:carbohydrate binding"/>
    <property type="evidence" value="ECO:0007669"/>
    <property type="project" value="InterPro"/>
</dbReference>
<dbReference type="GO" id="GO:0004559">
    <property type="term" value="F:alpha-mannosidase activity"/>
    <property type="evidence" value="ECO:0007669"/>
    <property type="project" value="UniProtKB-EC"/>
</dbReference>
<dbReference type="Pfam" id="PF09261">
    <property type="entry name" value="Alpha-mann_mid"/>
    <property type="match status" value="1"/>
</dbReference>
<dbReference type="KEGG" id="csn:Cyast_2623"/>
<dbReference type="InterPro" id="IPR041147">
    <property type="entry name" value="GH38_C"/>
</dbReference>
<dbReference type="FunFam" id="1.20.1270.50:FF:000004">
    <property type="entry name" value="alpha-mannosidase 2C1 isoform X1"/>
    <property type="match status" value="1"/>
</dbReference>
<dbReference type="Gene3D" id="1.20.1270.50">
    <property type="entry name" value="Glycoside hydrolase family 38, central domain"/>
    <property type="match status" value="1"/>
</dbReference>
<dbReference type="GO" id="GO:0046872">
    <property type="term" value="F:metal ion binding"/>
    <property type="evidence" value="ECO:0007669"/>
    <property type="project" value="UniProtKB-KW"/>
</dbReference>
<dbReference type="Pfam" id="PF17677">
    <property type="entry name" value="Glyco_hydro38C2"/>
    <property type="match status" value="1"/>
</dbReference>
<organism evidence="6 7">
    <name type="scientific">Cyanobacterium stanieri (strain ATCC 29140 / PCC 7202)</name>
    <dbReference type="NCBI Taxonomy" id="292563"/>
    <lineage>
        <taxon>Bacteria</taxon>
        <taxon>Bacillati</taxon>
        <taxon>Cyanobacteriota</taxon>
        <taxon>Cyanophyceae</taxon>
        <taxon>Oscillatoriophycideae</taxon>
        <taxon>Chroococcales</taxon>
        <taxon>Geminocystaceae</taxon>
        <taxon>Cyanobacterium</taxon>
    </lineage>
</organism>
<dbReference type="Gene3D" id="2.70.98.30">
    <property type="entry name" value="Golgi alpha-mannosidase II, domain 4"/>
    <property type="match status" value="1"/>
</dbReference>
<dbReference type="Proteomes" id="UP000010483">
    <property type="component" value="Chromosome"/>
</dbReference>
<keyword evidence="3 6" id="KW-0378">Hydrolase</keyword>
<protein>
    <submittedName>
        <fullName evidence="6">Alpha-mannosidase</fullName>
        <ecNumber evidence="6">3.2.1.24</ecNumber>
    </submittedName>
</protein>
<keyword evidence="4 6" id="KW-0326">Glycosidase</keyword>
<dbReference type="PATRIC" id="fig|292563.3.peg.2740"/>
<dbReference type="Gene3D" id="2.60.40.1180">
    <property type="entry name" value="Golgi alpha-mannosidase II"/>
    <property type="match status" value="1"/>
</dbReference>
<dbReference type="InterPro" id="IPR011330">
    <property type="entry name" value="Glyco_hydro/deAcase_b/a-brl"/>
</dbReference>
<dbReference type="EMBL" id="CP003940">
    <property type="protein sequence ID" value="AFZ48566.1"/>
    <property type="molecule type" value="Genomic_DNA"/>
</dbReference>
<dbReference type="PANTHER" id="PTHR46017">
    <property type="entry name" value="ALPHA-MANNOSIDASE 2C1"/>
    <property type="match status" value="1"/>
</dbReference>
<dbReference type="InterPro" id="IPR027291">
    <property type="entry name" value="Glyco_hydro_38_N_sf"/>
</dbReference>
<dbReference type="InterPro" id="IPR028995">
    <property type="entry name" value="Glyco_hydro_57/38_cen_sf"/>
</dbReference>
<dbReference type="InterPro" id="IPR037094">
    <property type="entry name" value="Glyco_hydro_38_cen_sf"/>
</dbReference>
<dbReference type="Gene3D" id="2.60.40.2220">
    <property type="match status" value="1"/>
</dbReference>
<evidence type="ECO:0000313" key="6">
    <source>
        <dbReference type="EMBL" id="AFZ48566.1"/>
    </source>
</evidence>
<gene>
    <name evidence="6" type="ordered locus">Cyast_2623</name>
</gene>
<comment type="similarity">
    <text evidence="1">Belongs to the glycosyl hydrolase 38 family.</text>
</comment>
<feature type="domain" description="Glycoside hydrolase family 38 central" evidence="5">
    <location>
        <begin position="490"/>
        <end position="576"/>
    </location>
</feature>
<dbReference type="eggNOG" id="COG0383">
    <property type="taxonomic scope" value="Bacteria"/>
</dbReference>
<dbReference type="Pfam" id="PF01074">
    <property type="entry name" value="Glyco_hydro_38N"/>
    <property type="match status" value="1"/>
</dbReference>
<dbReference type="AlphaFoldDB" id="K9YNP1"/>
<sequence length="1053" mass="122855">MTIEQTINRLKSLTELDIQNNWFFIDQNLEKPPLNIGENWQQGKVNEKQYLVWEKGNKTRWFAQKIIIPHNLNKYPLENLSLRIGLTWWAESAEIYINHQLVCEGDLFDSSSRVLITNNAQPNQEFIISLKLTSPSHDIGGLMASRCFYESKYDKIDPSFVANELTVLGKYIDEFHPEHNLDLENAINQINWQNIDDQNLFNQSLIDLRKKLLPLSKYIKKRNFHLLGHAHLDMAWLWTMDETYNVAQRTFNSVLNLQKDFTKLTFGHTTAYLYQWIESNNQPLFKQIQAKVKNNTWEILGGMWVEPEVNLISGESLVRQVLYGQKYFKEKFDRYNRVAWLPDSFGFPAQLPQILRLGEIDYFVTGKLHWNDTNKFPHGCFWWQSPDGSGIFTAMSPPNIAGVMNTNPVVMTDYSVDWEKETGLGDIFWLPGVGDHGGGPTRDMLDVVTRYDESPFFPRVNFTEAEDYLDIISSGLSNNIPVWNEELYLELHRGCYTTHGDQKYFNRYCEKILFQAELFSTINYLLNKKYNISISGNNNNQVEIDELWKKILLNQFHDILPGTSINPVFDDANVIWQEVVERGEFILKESLKAIALKISKKKVDRNKKEKRVIIFNSLNWQRSEIVKIDIDNQNCQVRDSQGDILPTQITEDNKLLVWVENIPPLGYTQLTLTPTQGKEYPDNSPQSEVKKDQQLLTDEQKISAEINFILENEYIQATINPHTGNLTSIYDYKIGQEILGGEGNELQLFQDKGQYWDAWNIDPNYEKYPLEKTKLISIEWLEKGTLRQVIKIVKKYNKSTFTQKYILHCNSPILYIENKVDWQEEYTLLKVNFPLNFESAIAHYETPCAVMEYNTNPQTALEKAKWEICAHHWVDLSNDKYGVSLLNNCKYGHDFKPNQIRLSLLRSPKWPDSTSDMMIHEFTYGIYPHQNSWQEAKTINRSYELNVPLQVLILDNEEESFSYLPESQEFFNLGADGLILMSFKRSYDDDNQIILRCYQSGNKVVNFDLKNSLDLKIKNKVNILENHLNKIDDNNVIKPWEIASYSLISNKKI</sequence>
<dbReference type="Gene3D" id="3.20.110.10">
    <property type="entry name" value="Glycoside hydrolase 38, N terminal domain"/>
    <property type="match status" value="1"/>
</dbReference>
<dbReference type="CDD" id="cd10789">
    <property type="entry name" value="GH38N_AMII_ER_cytosolic"/>
    <property type="match status" value="1"/>
</dbReference>
<keyword evidence="7" id="KW-1185">Reference proteome</keyword>
<dbReference type="InterPro" id="IPR015341">
    <property type="entry name" value="Glyco_hydro_38_cen"/>
</dbReference>
<dbReference type="HOGENOM" id="CLU_003442_1_2_3"/>
<dbReference type="InterPro" id="IPR013780">
    <property type="entry name" value="Glyco_hydro_b"/>
</dbReference>
<dbReference type="SUPFAM" id="SSF88713">
    <property type="entry name" value="Glycoside hydrolase/deacetylase"/>
    <property type="match status" value="1"/>
</dbReference>
<dbReference type="SMART" id="SM00872">
    <property type="entry name" value="Alpha-mann_mid"/>
    <property type="match status" value="1"/>
</dbReference>
<dbReference type="Pfam" id="PF07748">
    <property type="entry name" value="Glyco_hydro_38C"/>
    <property type="match status" value="1"/>
</dbReference>
<proteinExistence type="inferred from homology"/>
<dbReference type="SUPFAM" id="SSF88688">
    <property type="entry name" value="Families 57/38 glycoside transferase middle domain"/>
    <property type="match status" value="1"/>
</dbReference>
<reference evidence="7" key="1">
    <citation type="journal article" date="2013" name="Proc. Natl. Acad. Sci. U.S.A.">
        <title>Improving the coverage of the cyanobacterial phylum using diversity-driven genome sequencing.</title>
        <authorList>
            <person name="Shih P.M."/>
            <person name="Wu D."/>
            <person name="Latifi A."/>
            <person name="Axen S.D."/>
            <person name="Fewer D.P."/>
            <person name="Talla E."/>
            <person name="Calteau A."/>
            <person name="Cai F."/>
            <person name="Tandeau de Marsac N."/>
            <person name="Rippka R."/>
            <person name="Herdman M."/>
            <person name="Sivonen K."/>
            <person name="Coursin T."/>
            <person name="Laurent T."/>
            <person name="Goodwin L."/>
            <person name="Nolan M."/>
            <person name="Davenport K.W."/>
            <person name="Han C.S."/>
            <person name="Rubin E.M."/>
            <person name="Eisen J.A."/>
            <person name="Woyke T."/>
            <person name="Gugger M."/>
            <person name="Kerfeld C.A."/>
        </authorList>
    </citation>
    <scope>NUCLEOTIDE SEQUENCE [LARGE SCALE GENOMIC DNA]</scope>
    <source>
        <strain evidence="7">ATCC 29140 / PCC 7202</strain>
    </source>
</reference>
<accession>K9YNP1</accession>
<dbReference type="InterPro" id="IPR011013">
    <property type="entry name" value="Gal_mutarotase_sf_dom"/>
</dbReference>